<keyword evidence="2" id="KW-0812">Transmembrane</keyword>
<proteinExistence type="predicted"/>
<evidence type="ECO:0000256" key="2">
    <source>
        <dbReference type="SAM" id="Phobius"/>
    </source>
</evidence>
<keyword evidence="2" id="KW-0472">Membrane</keyword>
<feature type="region of interest" description="Disordered" evidence="1">
    <location>
        <begin position="120"/>
        <end position="182"/>
    </location>
</feature>
<dbReference type="RefSeq" id="XP_033238414.1">
    <property type="nucleotide sequence ID" value="XM_033382523.1"/>
</dbReference>
<dbReference type="AlphaFoldDB" id="A0A6I8W6Z4"/>
<gene>
    <name evidence="4" type="primary">LOC6901836</name>
</gene>
<name>A0A6I8W6Z4_DROPS</name>
<feature type="region of interest" description="Disordered" evidence="1">
    <location>
        <begin position="1"/>
        <end position="31"/>
    </location>
</feature>
<feature type="transmembrane region" description="Helical" evidence="2">
    <location>
        <begin position="35"/>
        <end position="53"/>
    </location>
</feature>
<dbReference type="InParanoid" id="A0A6I8W6Z4"/>
<accession>A0A6I8W6Z4</accession>
<sequence length="182" mass="21097">MGPANRAFGAFAAGTSSESSTPHSKQKPSDMDNRSALLRIAVVIAMVLLFVCVQETNAGSQQKKKKIVIHVPIHKKIEKHIHTVVKHVHHHHKPLVLKEEKKVIHEDHRPIQIHQTKELVHHHEKHDHHDHHDHHDYHEHQLQHPVSEVEEEEEEHIHHHHNYEHKGRDDFIGGDGSSSEER</sequence>
<keyword evidence="3" id="KW-1185">Reference proteome</keyword>
<evidence type="ECO:0000313" key="3">
    <source>
        <dbReference type="Proteomes" id="UP000001819"/>
    </source>
</evidence>
<evidence type="ECO:0000256" key="1">
    <source>
        <dbReference type="SAM" id="MobiDB-lite"/>
    </source>
</evidence>
<reference evidence="4" key="1">
    <citation type="submission" date="2025-08" db="UniProtKB">
        <authorList>
            <consortium name="RefSeq"/>
        </authorList>
    </citation>
    <scope>IDENTIFICATION</scope>
    <source>
        <strain evidence="4">MV-25-SWS-2005</strain>
        <tissue evidence="4">Whole body</tissue>
    </source>
</reference>
<keyword evidence="2" id="KW-1133">Transmembrane helix</keyword>
<organism evidence="3 4">
    <name type="scientific">Drosophila pseudoobscura pseudoobscura</name>
    <name type="common">Fruit fly</name>
    <dbReference type="NCBI Taxonomy" id="46245"/>
    <lineage>
        <taxon>Eukaryota</taxon>
        <taxon>Metazoa</taxon>
        <taxon>Ecdysozoa</taxon>
        <taxon>Arthropoda</taxon>
        <taxon>Hexapoda</taxon>
        <taxon>Insecta</taxon>
        <taxon>Pterygota</taxon>
        <taxon>Neoptera</taxon>
        <taxon>Endopterygota</taxon>
        <taxon>Diptera</taxon>
        <taxon>Brachycera</taxon>
        <taxon>Muscomorpha</taxon>
        <taxon>Ephydroidea</taxon>
        <taxon>Drosophilidae</taxon>
        <taxon>Drosophila</taxon>
        <taxon>Sophophora</taxon>
    </lineage>
</organism>
<evidence type="ECO:0000313" key="4">
    <source>
        <dbReference type="RefSeq" id="XP_033238414.1"/>
    </source>
</evidence>
<dbReference type="KEGG" id="dpo:6901836"/>
<feature type="compositionally biased region" description="Basic and acidic residues" evidence="1">
    <location>
        <begin position="133"/>
        <end position="142"/>
    </location>
</feature>
<dbReference type="Proteomes" id="UP000001819">
    <property type="component" value="Chromosome X"/>
</dbReference>
<protein>
    <submittedName>
        <fullName evidence="4">Histidine-rich glycoprotein</fullName>
    </submittedName>
</protein>
<feature type="compositionally biased region" description="Basic residues" evidence="1">
    <location>
        <begin position="122"/>
        <end position="132"/>
    </location>
</feature>
<feature type="compositionally biased region" description="Polar residues" evidence="1">
    <location>
        <begin position="14"/>
        <end position="23"/>
    </location>
</feature>